<dbReference type="AlphaFoldDB" id="A0A6M3LUC6"/>
<proteinExistence type="predicted"/>
<protein>
    <submittedName>
        <fullName evidence="1">Uncharacterized protein</fullName>
    </submittedName>
</protein>
<sequence length="54" mass="6303">MKIKEVSYGRTFNIGSYESERIDLTAELEDNEDEITVITKLRAKIEEVRIKSIK</sequence>
<evidence type="ECO:0000313" key="1">
    <source>
        <dbReference type="EMBL" id="QJA96571.1"/>
    </source>
</evidence>
<organism evidence="1">
    <name type="scientific">viral metagenome</name>
    <dbReference type="NCBI Taxonomy" id="1070528"/>
    <lineage>
        <taxon>unclassified sequences</taxon>
        <taxon>metagenomes</taxon>
        <taxon>organismal metagenomes</taxon>
    </lineage>
</organism>
<reference evidence="1" key="1">
    <citation type="submission" date="2020-03" db="EMBL/GenBank/DDBJ databases">
        <title>The deep terrestrial virosphere.</title>
        <authorList>
            <person name="Holmfeldt K."/>
            <person name="Nilsson E."/>
            <person name="Simone D."/>
            <person name="Lopez-Fernandez M."/>
            <person name="Wu X."/>
            <person name="de Brujin I."/>
            <person name="Lundin D."/>
            <person name="Andersson A."/>
            <person name="Bertilsson S."/>
            <person name="Dopson M."/>
        </authorList>
    </citation>
    <scope>NUCLEOTIDE SEQUENCE</scope>
    <source>
        <strain evidence="1">MM415B07986</strain>
    </source>
</reference>
<accession>A0A6M3LUC6</accession>
<gene>
    <name evidence="1" type="ORF">MM415B07986_0003</name>
</gene>
<dbReference type="EMBL" id="MT143413">
    <property type="protein sequence ID" value="QJA96571.1"/>
    <property type="molecule type" value="Genomic_DNA"/>
</dbReference>
<name>A0A6M3LUC6_9ZZZZ</name>